<keyword evidence="6" id="KW-0406">Ion transport</keyword>
<dbReference type="Proteomes" id="UP000030759">
    <property type="component" value="Unassembled WGS sequence"/>
</dbReference>
<dbReference type="InterPro" id="IPR002842">
    <property type="entry name" value="ATPase_V1_Esu"/>
</dbReference>
<evidence type="ECO:0000256" key="6">
    <source>
        <dbReference type="ARBA" id="ARBA00023065"/>
    </source>
</evidence>
<dbReference type="Pfam" id="PF03160">
    <property type="entry name" value="Calx-beta"/>
    <property type="match status" value="1"/>
</dbReference>
<reference evidence="9" key="1">
    <citation type="journal article" date="2013" name="Nat. Biotechnol.">
        <title>Chinese hamster genome sequenced from sorted chromosomes.</title>
        <authorList>
            <person name="Brinkrolf K."/>
            <person name="Rupp O."/>
            <person name="Laux H."/>
            <person name="Kollin F."/>
            <person name="Ernst W."/>
            <person name="Linke B."/>
            <person name="Kofler R."/>
            <person name="Romand S."/>
            <person name="Hesse F."/>
            <person name="Budach W.E."/>
            <person name="Galosy S."/>
            <person name="Muller D."/>
            <person name="Noll T."/>
            <person name="Wienberg J."/>
            <person name="Jostock T."/>
            <person name="Leonard M."/>
            <person name="Grillari J."/>
            <person name="Tauch A."/>
            <person name="Goesmann A."/>
            <person name="Helk B."/>
            <person name="Mott J.E."/>
            <person name="Puhler A."/>
            <person name="Borth N."/>
        </authorList>
    </citation>
    <scope>NUCLEOTIDE SEQUENCE [LARGE SCALE GENOMIC DNA]</scope>
    <source>
        <strain evidence="9">17A/GY</strain>
    </source>
</reference>
<keyword evidence="4" id="KW-0677">Repeat</keyword>
<comment type="similarity">
    <text evidence="1">Belongs to the V-ATPase E subunit family.</text>
</comment>
<keyword evidence="3" id="KW-0732">Signal</keyword>
<evidence type="ECO:0000256" key="3">
    <source>
        <dbReference type="ARBA" id="ARBA00022729"/>
    </source>
</evidence>
<dbReference type="Gene3D" id="2.60.40.2030">
    <property type="match status" value="1"/>
</dbReference>
<dbReference type="Pfam" id="PF01991">
    <property type="entry name" value="vATP-synt_E"/>
    <property type="match status" value="1"/>
</dbReference>
<gene>
    <name evidence="8" type="ORF">H671_3g9127</name>
</gene>
<keyword evidence="8" id="KW-0378">Hydrolase</keyword>
<protein>
    <submittedName>
        <fullName evidence="8">FRAS1-related extracellular matrix protein 3</fullName>
        <ecNumber evidence="8">3.6.3.14</ecNumber>
    </submittedName>
</protein>
<dbReference type="GO" id="GO:0016787">
    <property type="term" value="F:hydrolase activity"/>
    <property type="evidence" value="ECO:0007669"/>
    <property type="project" value="UniProtKB-KW"/>
</dbReference>
<dbReference type="EMBL" id="KE671567">
    <property type="protein sequence ID" value="ERE80066.1"/>
    <property type="molecule type" value="Genomic_DNA"/>
</dbReference>
<evidence type="ECO:0000313" key="9">
    <source>
        <dbReference type="Proteomes" id="UP000030759"/>
    </source>
</evidence>
<dbReference type="SUPFAM" id="SSF141072">
    <property type="entry name" value="CalX-like"/>
    <property type="match status" value="1"/>
</dbReference>
<dbReference type="InterPro" id="IPR038081">
    <property type="entry name" value="CalX-like_sf"/>
</dbReference>
<organism evidence="8 9">
    <name type="scientific">Cricetulus griseus</name>
    <name type="common">Chinese hamster</name>
    <name type="synonym">Cricetulus barabensis griseus</name>
    <dbReference type="NCBI Taxonomy" id="10029"/>
    <lineage>
        <taxon>Eukaryota</taxon>
        <taxon>Metazoa</taxon>
        <taxon>Chordata</taxon>
        <taxon>Craniata</taxon>
        <taxon>Vertebrata</taxon>
        <taxon>Euteleostomi</taxon>
        <taxon>Mammalia</taxon>
        <taxon>Eutheria</taxon>
        <taxon>Euarchontoglires</taxon>
        <taxon>Glires</taxon>
        <taxon>Rodentia</taxon>
        <taxon>Myomorpha</taxon>
        <taxon>Muroidea</taxon>
        <taxon>Cricetidae</taxon>
        <taxon>Cricetinae</taxon>
        <taxon>Cricetulus</taxon>
    </lineage>
</organism>
<feature type="domain" description="Calx-beta" evidence="7">
    <location>
        <begin position="111"/>
        <end position="178"/>
    </location>
</feature>
<dbReference type="PANTHER" id="PTHR45715">
    <property type="entry name" value="ATPASE H+-TRANSPORTING V1 SUBUNIT E1A-RELATED"/>
    <property type="match status" value="1"/>
</dbReference>
<evidence type="ECO:0000313" key="8">
    <source>
        <dbReference type="EMBL" id="ERE80066.1"/>
    </source>
</evidence>
<dbReference type="EC" id="3.6.3.14" evidence="8"/>
<dbReference type="GO" id="GO:0007154">
    <property type="term" value="P:cell communication"/>
    <property type="evidence" value="ECO:0007669"/>
    <property type="project" value="InterPro"/>
</dbReference>
<evidence type="ECO:0000256" key="5">
    <source>
        <dbReference type="ARBA" id="ARBA00022837"/>
    </source>
</evidence>
<name>A0A061IDG8_CRIGR</name>
<dbReference type="InterPro" id="IPR003644">
    <property type="entry name" value="Calx_beta"/>
</dbReference>
<dbReference type="GO" id="GO:0033178">
    <property type="term" value="C:proton-transporting two-sector ATPase complex, catalytic domain"/>
    <property type="evidence" value="ECO:0007669"/>
    <property type="project" value="InterPro"/>
</dbReference>
<proteinExistence type="inferred from homology"/>
<evidence type="ECO:0000256" key="4">
    <source>
        <dbReference type="ARBA" id="ARBA00022737"/>
    </source>
</evidence>
<evidence type="ECO:0000256" key="2">
    <source>
        <dbReference type="ARBA" id="ARBA00022448"/>
    </source>
</evidence>
<dbReference type="GO" id="GO:0071944">
    <property type="term" value="C:cell periphery"/>
    <property type="evidence" value="ECO:0007669"/>
    <property type="project" value="UniProtKB-ARBA"/>
</dbReference>
<sequence>MAFFNQEANEKAQEFNIEKCHLVQTQRLKSMEYYEKKQKQIEQQKKIQMSNRMNQARFQVLRARDDLITDLLNEAKQQGGSATGTILNLELSWSDYISRPGDNTSVLHFKKAGTDYIGVSQNLHFSPGVIVQRLRVTILDDLCQPAFEGPEKYELLLQMPTGAVLGEPNKTTIVINDDITNYQAKCL</sequence>
<dbReference type="GO" id="GO:0046961">
    <property type="term" value="F:proton-transporting ATPase activity, rotational mechanism"/>
    <property type="evidence" value="ECO:0007669"/>
    <property type="project" value="InterPro"/>
</dbReference>
<keyword evidence="5" id="KW-0106">Calcium</keyword>
<evidence type="ECO:0000259" key="7">
    <source>
        <dbReference type="Pfam" id="PF03160"/>
    </source>
</evidence>
<accession>A0A061IDG8</accession>
<dbReference type="AlphaFoldDB" id="A0A061IDG8"/>
<evidence type="ECO:0000256" key="1">
    <source>
        <dbReference type="ARBA" id="ARBA00005901"/>
    </source>
</evidence>
<keyword evidence="2" id="KW-0813">Transport</keyword>